<accession>A0A6G1INB1</accession>
<evidence type="ECO:0000256" key="1">
    <source>
        <dbReference type="SAM" id="Phobius"/>
    </source>
</evidence>
<organism evidence="2 3">
    <name type="scientific">Lentithecium fluviatile CBS 122367</name>
    <dbReference type="NCBI Taxonomy" id="1168545"/>
    <lineage>
        <taxon>Eukaryota</taxon>
        <taxon>Fungi</taxon>
        <taxon>Dikarya</taxon>
        <taxon>Ascomycota</taxon>
        <taxon>Pezizomycotina</taxon>
        <taxon>Dothideomycetes</taxon>
        <taxon>Pleosporomycetidae</taxon>
        <taxon>Pleosporales</taxon>
        <taxon>Massarineae</taxon>
        <taxon>Lentitheciaceae</taxon>
        <taxon>Lentithecium</taxon>
    </lineage>
</organism>
<keyword evidence="1" id="KW-0812">Transmembrane</keyword>
<feature type="transmembrane region" description="Helical" evidence="1">
    <location>
        <begin position="99"/>
        <end position="117"/>
    </location>
</feature>
<feature type="transmembrane region" description="Helical" evidence="1">
    <location>
        <begin position="71"/>
        <end position="93"/>
    </location>
</feature>
<keyword evidence="3" id="KW-1185">Reference proteome</keyword>
<dbReference type="AlphaFoldDB" id="A0A6G1INB1"/>
<gene>
    <name evidence="2" type="ORF">K458DRAFT_460571</name>
</gene>
<dbReference type="EMBL" id="MU005601">
    <property type="protein sequence ID" value="KAF2679727.1"/>
    <property type="molecule type" value="Genomic_DNA"/>
</dbReference>
<evidence type="ECO:0000313" key="2">
    <source>
        <dbReference type="EMBL" id="KAF2679727.1"/>
    </source>
</evidence>
<reference evidence="2" key="1">
    <citation type="journal article" date="2020" name="Stud. Mycol.">
        <title>101 Dothideomycetes genomes: a test case for predicting lifestyles and emergence of pathogens.</title>
        <authorList>
            <person name="Haridas S."/>
            <person name="Albert R."/>
            <person name="Binder M."/>
            <person name="Bloem J."/>
            <person name="Labutti K."/>
            <person name="Salamov A."/>
            <person name="Andreopoulos B."/>
            <person name="Baker S."/>
            <person name="Barry K."/>
            <person name="Bills G."/>
            <person name="Bluhm B."/>
            <person name="Cannon C."/>
            <person name="Castanera R."/>
            <person name="Culley D."/>
            <person name="Daum C."/>
            <person name="Ezra D."/>
            <person name="Gonzalez J."/>
            <person name="Henrissat B."/>
            <person name="Kuo A."/>
            <person name="Liang C."/>
            <person name="Lipzen A."/>
            <person name="Lutzoni F."/>
            <person name="Magnuson J."/>
            <person name="Mondo S."/>
            <person name="Nolan M."/>
            <person name="Ohm R."/>
            <person name="Pangilinan J."/>
            <person name="Park H.-J."/>
            <person name="Ramirez L."/>
            <person name="Alfaro M."/>
            <person name="Sun H."/>
            <person name="Tritt A."/>
            <person name="Yoshinaga Y."/>
            <person name="Zwiers L.-H."/>
            <person name="Turgeon B."/>
            <person name="Goodwin S."/>
            <person name="Spatafora J."/>
            <person name="Crous P."/>
            <person name="Grigoriev I."/>
        </authorList>
    </citation>
    <scope>NUCLEOTIDE SEQUENCE</scope>
    <source>
        <strain evidence="2">CBS 122367</strain>
    </source>
</reference>
<feature type="non-terminal residue" evidence="2">
    <location>
        <position position="1"/>
    </location>
</feature>
<evidence type="ECO:0000313" key="3">
    <source>
        <dbReference type="Proteomes" id="UP000799291"/>
    </source>
</evidence>
<dbReference type="Proteomes" id="UP000799291">
    <property type="component" value="Unassembled WGS sequence"/>
</dbReference>
<keyword evidence="1" id="KW-0472">Membrane</keyword>
<protein>
    <submittedName>
        <fullName evidence="2">Uncharacterized protein</fullName>
    </submittedName>
</protein>
<name>A0A6G1INB1_9PLEO</name>
<keyword evidence="1" id="KW-1133">Transmembrane helix</keyword>
<proteinExistence type="predicted"/>
<sequence length="190" mass="20723">PPAVANAVSPLSPLYKLLILSSPTRPPQSPCTVPNSSIPTSPPSNSSFPFAFSLLFTLHSAWHFPLSPSSLFFHFAMQVILHVLLAVSLHVVLHFSLPVSLLFALNFSVLFSVWLSWPLSWPLSMDLLTQFLTFPSPLPPHLPSSTLQFLLFPPKVHNLSLKIPNSGAAGTRIGTMNRGLNRSGGVRIRA</sequence>